<evidence type="ECO:0000313" key="1">
    <source>
        <dbReference type="EMBL" id="ONK80524.1"/>
    </source>
</evidence>
<reference evidence="2" key="1">
    <citation type="journal article" date="2017" name="Nat. Commun.">
        <title>The asparagus genome sheds light on the origin and evolution of a young Y chromosome.</title>
        <authorList>
            <person name="Harkess A."/>
            <person name="Zhou J."/>
            <person name="Xu C."/>
            <person name="Bowers J.E."/>
            <person name="Van der Hulst R."/>
            <person name="Ayyampalayam S."/>
            <person name="Mercati F."/>
            <person name="Riccardi P."/>
            <person name="McKain M.R."/>
            <person name="Kakrana A."/>
            <person name="Tang H."/>
            <person name="Ray J."/>
            <person name="Groenendijk J."/>
            <person name="Arikit S."/>
            <person name="Mathioni S.M."/>
            <person name="Nakano M."/>
            <person name="Shan H."/>
            <person name="Telgmann-Rauber A."/>
            <person name="Kanno A."/>
            <person name="Yue Z."/>
            <person name="Chen H."/>
            <person name="Li W."/>
            <person name="Chen Y."/>
            <person name="Xu X."/>
            <person name="Zhang Y."/>
            <person name="Luo S."/>
            <person name="Chen H."/>
            <person name="Gao J."/>
            <person name="Mao Z."/>
            <person name="Pires J.C."/>
            <person name="Luo M."/>
            <person name="Kudrna D."/>
            <person name="Wing R.A."/>
            <person name="Meyers B.C."/>
            <person name="Yi K."/>
            <person name="Kong H."/>
            <person name="Lavrijsen P."/>
            <person name="Sunseri F."/>
            <person name="Falavigna A."/>
            <person name="Ye Y."/>
            <person name="Leebens-Mack J.H."/>
            <person name="Chen G."/>
        </authorList>
    </citation>
    <scope>NUCLEOTIDE SEQUENCE [LARGE SCALE GENOMIC DNA]</scope>
    <source>
        <strain evidence="2">cv. DH0086</strain>
    </source>
</reference>
<evidence type="ECO:0000313" key="2">
    <source>
        <dbReference type="Proteomes" id="UP000243459"/>
    </source>
</evidence>
<gene>
    <name evidence="1" type="ORF">A4U43_C01F18800</name>
</gene>
<dbReference type="EMBL" id="CM007381">
    <property type="protein sequence ID" value="ONK80524.1"/>
    <property type="molecule type" value="Genomic_DNA"/>
</dbReference>
<keyword evidence="2" id="KW-1185">Reference proteome</keyword>
<dbReference type="Proteomes" id="UP000243459">
    <property type="component" value="Chromosome 1"/>
</dbReference>
<accession>A0A5P1FR86</accession>
<protein>
    <submittedName>
        <fullName evidence="1">Uncharacterized protein</fullName>
    </submittedName>
</protein>
<sequence length="199" mass="21851">MQRWRSSESAIAGWRLDRAVGAVGGPRSLLQRGAGAGAAGRVPQQEVGVDVAAFADEEGASINLTESSRHREKEPVVAEMAPPAGLEFSYPHRITEVGEEEWERMRGSILGSRLTQTRTMDQFWLPRDEEFLKGSSMLVSTKVSRATWCEGALVEQETFSRMEHIRTSYLKLLGEVTTLRDGRGGRLGMGDGVVGPKSF</sequence>
<proteinExistence type="predicted"/>
<dbReference type="Gramene" id="ONK80524">
    <property type="protein sequence ID" value="ONK80524"/>
    <property type="gene ID" value="A4U43_C01F18800"/>
</dbReference>
<dbReference type="AlphaFoldDB" id="A0A5P1FR86"/>
<organism evidence="1 2">
    <name type="scientific">Asparagus officinalis</name>
    <name type="common">Garden asparagus</name>
    <dbReference type="NCBI Taxonomy" id="4686"/>
    <lineage>
        <taxon>Eukaryota</taxon>
        <taxon>Viridiplantae</taxon>
        <taxon>Streptophyta</taxon>
        <taxon>Embryophyta</taxon>
        <taxon>Tracheophyta</taxon>
        <taxon>Spermatophyta</taxon>
        <taxon>Magnoliopsida</taxon>
        <taxon>Liliopsida</taxon>
        <taxon>Asparagales</taxon>
        <taxon>Asparagaceae</taxon>
        <taxon>Asparagoideae</taxon>
        <taxon>Asparagus</taxon>
    </lineage>
</organism>
<name>A0A5P1FR86_ASPOF</name>